<dbReference type="SUPFAM" id="SSF142906">
    <property type="entry name" value="YjbR-like"/>
    <property type="match status" value="1"/>
</dbReference>
<proteinExistence type="predicted"/>
<dbReference type="Pfam" id="PF04237">
    <property type="entry name" value="YjbR"/>
    <property type="match status" value="1"/>
</dbReference>
<evidence type="ECO:0000313" key="1">
    <source>
        <dbReference type="EMBL" id="MFD2310116.1"/>
    </source>
</evidence>
<dbReference type="RefSeq" id="WP_265721391.1">
    <property type="nucleotide sequence ID" value="NZ_JAPIVK010000011.1"/>
</dbReference>
<comment type="caution">
    <text evidence="1">The sequence shown here is derived from an EMBL/GenBank/DDBJ whole genome shotgun (WGS) entry which is preliminary data.</text>
</comment>
<dbReference type="GO" id="GO:0003677">
    <property type="term" value="F:DNA binding"/>
    <property type="evidence" value="ECO:0007669"/>
    <property type="project" value="UniProtKB-KW"/>
</dbReference>
<evidence type="ECO:0000313" key="2">
    <source>
        <dbReference type="Proteomes" id="UP001597425"/>
    </source>
</evidence>
<dbReference type="PANTHER" id="PTHR35145:SF1">
    <property type="entry name" value="CYTOPLASMIC PROTEIN"/>
    <property type="match status" value="1"/>
</dbReference>
<reference evidence="2" key="1">
    <citation type="journal article" date="2019" name="Int. J. Syst. Evol. Microbiol.">
        <title>The Global Catalogue of Microorganisms (GCM) 10K type strain sequencing project: providing services to taxonomists for standard genome sequencing and annotation.</title>
        <authorList>
            <consortium name="The Broad Institute Genomics Platform"/>
            <consortium name="The Broad Institute Genome Sequencing Center for Infectious Disease"/>
            <person name="Wu L."/>
            <person name="Ma J."/>
        </authorList>
    </citation>
    <scope>NUCLEOTIDE SEQUENCE [LARGE SCALE GENOMIC DNA]</scope>
    <source>
        <strain evidence="2">KCTC 12848</strain>
    </source>
</reference>
<name>A0ABW5E939_9GAMM</name>
<gene>
    <name evidence="1" type="ORF">ACFSKX_06765</name>
</gene>
<protein>
    <submittedName>
        <fullName evidence="1">MmcQ/YjbR family DNA-binding protein</fullName>
    </submittedName>
</protein>
<organism evidence="1 2">
    <name type="scientific">Microbulbifer halophilus</name>
    <dbReference type="NCBI Taxonomy" id="453963"/>
    <lineage>
        <taxon>Bacteria</taxon>
        <taxon>Pseudomonadati</taxon>
        <taxon>Pseudomonadota</taxon>
        <taxon>Gammaproteobacteria</taxon>
        <taxon>Cellvibrionales</taxon>
        <taxon>Microbulbiferaceae</taxon>
        <taxon>Microbulbifer</taxon>
    </lineage>
</organism>
<dbReference type="PANTHER" id="PTHR35145">
    <property type="entry name" value="CYTOPLASMIC PROTEIN-RELATED"/>
    <property type="match status" value="1"/>
</dbReference>
<dbReference type="InterPro" id="IPR058532">
    <property type="entry name" value="YjbR/MT2646/Rv2570-like"/>
</dbReference>
<dbReference type="InterPro" id="IPR007351">
    <property type="entry name" value="YjbR"/>
</dbReference>
<accession>A0ABW5E939</accession>
<dbReference type="Proteomes" id="UP001597425">
    <property type="component" value="Unassembled WGS sequence"/>
</dbReference>
<sequence length="118" mass="13705">MDVDQVKKYCSSFPGAREELQGHPANILSYKVGDRKFAYFKTSDPEKWRFSIRVEPDLYIGLTDQAGIKPARYVHRFHWVTIVRVDTLPEDHLKELIRWSYHKAASALSRKVREALGA</sequence>
<dbReference type="Gene3D" id="3.90.1150.30">
    <property type="match status" value="1"/>
</dbReference>
<keyword evidence="2" id="KW-1185">Reference proteome</keyword>
<keyword evidence="1" id="KW-0238">DNA-binding</keyword>
<dbReference type="InterPro" id="IPR038056">
    <property type="entry name" value="YjbR-like_sf"/>
</dbReference>
<dbReference type="EMBL" id="JBHUJD010000007">
    <property type="protein sequence ID" value="MFD2310116.1"/>
    <property type="molecule type" value="Genomic_DNA"/>
</dbReference>